<feature type="signal peptide" evidence="1">
    <location>
        <begin position="1"/>
        <end position="38"/>
    </location>
</feature>
<reference evidence="2 3" key="1">
    <citation type="submission" date="2018-05" db="EMBL/GenBank/DDBJ databases">
        <title>Genomic Encyclopedia of Type Strains, Phase IV (KMG-IV): sequencing the most valuable type-strain genomes for metagenomic binning, comparative biology and taxonomic classification.</title>
        <authorList>
            <person name="Goeker M."/>
        </authorList>
    </citation>
    <scope>NUCLEOTIDE SEQUENCE [LARGE SCALE GENOMIC DNA]</scope>
    <source>
        <strain evidence="2 3">DSM 28579</strain>
    </source>
</reference>
<feature type="chain" id="PRO_5029810297" description="Outer membrane protein with beta-barrel domain" evidence="1">
    <location>
        <begin position="39"/>
        <end position="124"/>
    </location>
</feature>
<evidence type="ECO:0000256" key="1">
    <source>
        <dbReference type="SAM" id="SignalP"/>
    </source>
</evidence>
<dbReference type="AlphaFoldDB" id="A0A7L4UMY0"/>
<comment type="caution">
    <text evidence="2">The sequence shown here is derived from an EMBL/GenBank/DDBJ whole genome shotgun (WGS) entry which is preliminary data.</text>
</comment>
<organism evidence="2 3">
    <name type="scientific">Balneicella halophila</name>
    <dbReference type="NCBI Taxonomy" id="1537566"/>
    <lineage>
        <taxon>Bacteria</taxon>
        <taxon>Pseudomonadati</taxon>
        <taxon>Bacteroidota</taxon>
        <taxon>Bacteroidia</taxon>
        <taxon>Bacteroidales</taxon>
        <taxon>Balneicellaceae</taxon>
        <taxon>Balneicella</taxon>
    </lineage>
</organism>
<evidence type="ECO:0008006" key="4">
    <source>
        <dbReference type="Google" id="ProtNLM"/>
    </source>
</evidence>
<dbReference type="EMBL" id="QENZ01000005">
    <property type="protein sequence ID" value="PVX49984.1"/>
    <property type="molecule type" value="Genomic_DNA"/>
</dbReference>
<protein>
    <recommendedName>
        <fullName evidence="4">Outer membrane protein with beta-barrel domain</fullName>
    </recommendedName>
</protein>
<gene>
    <name evidence="2" type="ORF">C7377_1628</name>
</gene>
<accession>A0A7L4UMY0</accession>
<evidence type="ECO:0000313" key="2">
    <source>
        <dbReference type="EMBL" id="PVX49984.1"/>
    </source>
</evidence>
<sequence>MYENKNINLILKIKKMKTIVKTTVLLATLILGATTLNAQNAYKTNRHEIRPFYGTAYASSDTDIFANTLSNGLLGIAEKSETTTFGMAGIGYRYHIKRLALGVDLGYSTATEELFKKRKRCETF</sequence>
<dbReference type="Proteomes" id="UP000251835">
    <property type="component" value="Unassembled WGS sequence"/>
</dbReference>
<evidence type="ECO:0000313" key="3">
    <source>
        <dbReference type="Proteomes" id="UP000251835"/>
    </source>
</evidence>
<name>A0A7L4UMY0_BALHA</name>
<keyword evidence="3" id="KW-1185">Reference proteome</keyword>
<keyword evidence="1" id="KW-0732">Signal</keyword>
<proteinExistence type="predicted"/>